<gene>
    <name evidence="4" type="ORF">SAMN02745823_02022</name>
</gene>
<evidence type="ECO:0000313" key="5">
    <source>
        <dbReference type="Proteomes" id="UP000183995"/>
    </source>
</evidence>
<dbReference type="Pfam" id="PF04412">
    <property type="entry name" value="AcnX"/>
    <property type="match status" value="1"/>
</dbReference>
<dbReference type="Proteomes" id="UP000183995">
    <property type="component" value="Unassembled WGS sequence"/>
</dbReference>
<protein>
    <submittedName>
        <fullName evidence="4">Predicted aconitase subunit 1</fullName>
    </submittedName>
</protein>
<dbReference type="PANTHER" id="PTHR36577">
    <property type="entry name" value="DUF521 DOMAIN PROTEIN (AFU_ORTHOLOGUE AFUA_6G00490)"/>
    <property type="match status" value="1"/>
</dbReference>
<keyword evidence="1" id="KW-0408">Iron</keyword>
<sequence length="423" mass="46638">MILTDDEKAMLDGKEGKTRQKAIEFLVKYGTALGAERLVNTNNVGGYMIADRASYRKFGSFDALFSLTGLDSEETLEFPKVKAFSCQFETDMDPEYCDIEGKDEEDYRRFKANEEWLSKIGVQLMCTCTPYLVGNVPVKGEHCAWMESSAVVYINSVLGARTNCEGNTSTTAAMLTGKIPYWGFHTDEHRLGSHLVNVELKVEGLMEWGLLGYYIGKMVGEKVPVLDGIKIVPSRDELKQFGAATASSGGVEMYHIPGITADAHTVEEAFGGRTPAFTLKYGPEERKYAYEQLNMIGKNTDVDFVMFGCPHNSIQQVQEICDLLEGKRIKGGSSLWVLVPRAIKDLAKRNGYDKVIESAGGVLMSDTCPALGHLMPKGTRVLATNSAKQAHYLPSMMGIESWYGTTEECVNAAVTGRWEGALK</sequence>
<dbReference type="OrthoDB" id="1550274at2"/>
<evidence type="ECO:0000256" key="2">
    <source>
        <dbReference type="ARBA" id="ARBA00023239"/>
    </source>
</evidence>
<name>A0A1M5XU26_9FIRM</name>
<dbReference type="GO" id="GO:0016829">
    <property type="term" value="F:lyase activity"/>
    <property type="evidence" value="ECO:0007669"/>
    <property type="project" value="UniProtKB-KW"/>
</dbReference>
<proteinExistence type="predicted"/>
<keyword evidence="5" id="KW-1185">Reference proteome</keyword>
<evidence type="ECO:0000313" key="4">
    <source>
        <dbReference type="EMBL" id="SHI03028.1"/>
    </source>
</evidence>
<dbReference type="PANTHER" id="PTHR36577:SF3">
    <property type="entry name" value="DUF521 DOMAIN PROTEIN (AFU_ORTHOLOGUE AFUA_6G00490)"/>
    <property type="match status" value="1"/>
</dbReference>
<reference evidence="4 5" key="1">
    <citation type="submission" date="2016-11" db="EMBL/GenBank/DDBJ databases">
        <authorList>
            <person name="Jaros S."/>
            <person name="Januszkiewicz K."/>
            <person name="Wedrychowicz H."/>
        </authorList>
    </citation>
    <scope>NUCLEOTIDE SEQUENCE [LARGE SCALE GENOMIC DNA]</scope>
    <source>
        <strain evidence="4 5">DSM 10068</strain>
    </source>
</reference>
<accession>A0A1M5XU26</accession>
<organism evidence="4 5">
    <name type="scientific">Sporobacter termitidis DSM 10068</name>
    <dbReference type="NCBI Taxonomy" id="1123282"/>
    <lineage>
        <taxon>Bacteria</taxon>
        <taxon>Bacillati</taxon>
        <taxon>Bacillota</taxon>
        <taxon>Clostridia</taxon>
        <taxon>Eubacteriales</taxon>
        <taxon>Oscillospiraceae</taxon>
        <taxon>Sporobacter</taxon>
    </lineage>
</organism>
<dbReference type="STRING" id="1123282.SAMN02745823_02022"/>
<dbReference type="RefSeq" id="WP_073078434.1">
    <property type="nucleotide sequence ID" value="NZ_FQXV01000006.1"/>
</dbReference>
<feature type="domain" description="Phosphomevalonate dehydratase large subunit-like" evidence="3">
    <location>
        <begin position="1"/>
        <end position="411"/>
    </location>
</feature>
<evidence type="ECO:0000259" key="3">
    <source>
        <dbReference type="Pfam" id="PF04412"/>
    </source>
</evidence>
<dbReference type="InterPro" id="IPR007506">
    <property type="entry name" value="PMDh-L-like_dom"/>
</dbReference>
<dbReference type="AlphaFoldDB" id="A0A1M5XU26"/>
<dbReference type="EMBL" id="FQXV01000006">
    <property type="protein sequence ID" value="SHI03028.1"/>
    <property type="molecule type" value="Genomic_DNA"/>
</dbReference>
<keyword evidence="2" id="KW-0456">Lyase</keyword>
<evidence type="ECO:0000256" key="1">
    <source>
        <dbReference type="ARBA" id="ARBA00023004"/>
    </source>
</evidence>